<proteinExistence type="predicted"/>
<accession>A0A0A9DGL1</accession>
<reference evidence="1" key="1">
    <citation type="submission" date="2014-09" db="EMBL/GenBank/DDBJ databases">
        <authorList>
            <person name="Magalhaes I.L.F."/>
            <person name="Oliveira U."/>
            <person name="Santos F.R."/>
            <person name="Vidigal T.H.D.A."/>
            <person name="Brescovit A.D."/>
            <person name="Santos A.J."/>
        </authorList>
    </citation>
    <scope>NUCLEOTIDE SEQUENCE</scope>
    <source>
        <tissue evidence="1">Shoot tissue taken approximately 20 cm above the soil surface</tissue>
    </source>
</reference>
<dbReference type="AlphaFoldDB" id="A0A0A9DGL1"/>
<reference evidence="1" key="2">
    <citation type="journal article" date="2015" name="Data Brief">
        <title>Shoot transcriptome of the giant reed, Arundo donax.</title>
        <authorList>
            <person name="Barrero R.A."/>
            <person name="Guerrero F.D."/>
            <person name="Moolhuijzen P."/>
            <person name="Goolsby J.A."/>
            <person name="Tidwell J."/>
            <person name="Bellgard S.E."/>
            <person name="Bellgard M.I."/>
        </authorList>
    </citation>
    <scope>NUCLEOTIDE SEQUENCE</scope>
    <source>
        <tissue evidence="1">Shoot tissue taken approximately 20 cm above the soil surface</tissue>
    </source>
</reference>
<sequence length="92" mass="10790">MYTFCIHQNANSKCCALALLKKCFKKGHPEHDENQNQINITPLIVELLLMQPVQWTISKSSTLRAYRLRNQYLFIQYDCQKKLGYITSHVSQ</sequence>
<protein>
    <submittedName>
        <fullName evidence="1">Uncharacterized protein</fullName>
    </submittedName>
</protein>
<organism evidence="1">
    <name type="scientific">Arundo donax</name>
    <name type="common">Giant reed</name>
    <name type="synonym">Donax arundinaceus</name>
    <dbReference type="NCBI Taxonomy" id="35708"/>
    <lineage>
        <taxon>Eukaryota</taxon>
        <taxon>Viridiplantae</taxon>
        <taxon>Streptophyta</taxon>
        <taxon>Embryophyta</taxon>
        <taxon>Tracheophyta</taxon>
        <taxon>Spermatophyta</taxon>
        <taxon>Magnoliopsida</taxon>
        <taxon>Liliopsida</taxon>
        <taxon>Poales</taxon>
        <taxon>Poaceae</taxon>
        <taxon>PACMAD clade</taxon>
        <taxon>Arundinoideae</taxon>
        <taxon>Arundineae</taxon>
        <taxon>Arundo</taxon>
    </lineage>
</organism>
<dbReference type="EMBL" id="GBRH01212067">
    <property type="protein sequence ID" value="JAD85828.1"/>
    <property type="molecule type" value="Transcribed_RNA"/>
</dbReference>
<name>A0A0A9DGL1_ARUDO</name>
<evidence type="ECO:0000313" key="1">
    <source>
        <dbReference type="EMBL" id="JAD85828.1"/>
    </source>
</evidence>